<dbReference type="EMBL" id="KI681320">
    <property type="protein sequence ID" value="ETL86365.1"/>
    <property type="molecule type" value="Genomic_DNA"/>
</dbReference>
<protein>
    <submittedName>
        <fullName evidence="1">Uncharacterized protein</fullName>
    </submittedName>
</protein>
<dbReference type="Proteomes" id="UP000054423">
    <property type="component" value="Unassembled WGS sequence"/>
</dbReference>
<evidence type="ECO:0000313" key="1">
    <source>
        <dbReference type="EMBL" id="ETL86365.1"/>
    </source>
</evidence>
<dbReference type="AlphaFoldDB" id="W2KPS6"/>
<organism evidence="1">
    <name type="scientific">Phytophthora nicotianae</name>
    <name type="common">Potato buckeye rot agent</name>
    <name type="synonym">Phytophthora parasitica</name>
    <dbReference type="NCBI Taxonomy" id="4792"/>
    <lineage>
        <taxon>Eukaryota</taxon>
        <taxon>Sar</taxon>
        <taxon>Stramenopiles</taxon>
        <taxon>Oomycota</taxon>
        <taxon>Peronosporomycetes</taxon>
        <taxon>Peronosporales</taxon>
        <taxon>Peronosporaceae</taxon>
        <taxon>Phytophthora</taxon>
    </lineage>
</organism>
<reference evidence="1" key="1">
    <citation type="submission" date="2013-11" db="EMBL/GenBank/DDBJ databases">
        <title>The Genome Sequence of Phytophthora parasitica CHvinca01.</title>
        <authorList>
            <consortium name="The Broad Institute Genomics Platform"/>
            <person name="Russ C."/>
            <person name="Tyler B."/>
            <person name="Panabieres F."/>
            <person name="Shan W."/>
            <person name="Tripathy S."/>
            <person name="Grunwald N."/>
            <person name="Machado M."/>
            <person name="Johnson C.S."/>
            <person name="Arredondo F."/>
            <person name="Hong C."/>
            <person name="Coffey M."/>
            <person name="Young S.K."/>
            <person name="Zeng Q."/>
            <person name="Gargeya S."/>
            <person name="Fitzgerald M."/>
            <person name="Abouelleil A."/>
            <person name="Alvarado L."/>
            <person name="Chapman S.B."/>
            <person name="Gainer-Dewar J."/>
            <person name="Goldberg J."/>
            <person name="Griggs A."/>
            <person name="Gujja S."/>
            <person name="Hansen M."/>
            <person name="Howarth C."/>
            <person name="Imamovic A."/>
            <person name="Ireland A."/>
            <person name="Larimer J."/>
            <person name="McCowan C."/>
            <person name="Murphy C."/>
            <person name="Pearson M."/>
            <person name="Poon T.W."/>
            <person name="Priest M."/>
            <person name="Roberts A."/>
            <person name="Saif S."/>
            <person name="Shea T."/>
            <person name="Sykes S."/>
            <person name="Wortman J."/>
            <person name="Nusbaum C."/>
            <person name="Birren B."/>
        </authorList>
    </citation>
    <scope>NUCLEOTIDE SEQUENCE [LARGE SCALE GENOMIC DNA]</scope>
    <source>
        <strain evidence="1">CHvinca01</strain>
    </source>
</reference>
<name>W2KPS6_PHYNI</name>
<sequence>MLRPAELEESTGFRPTVPQTLNFLYHFSPYRNTTKLSFFFLFPIKSRKCANIYLNKSKLEEKRKAAFPASDPPQLYSHHGGLLGGAVSCSDSSPVMRREYLGVYRVGHGDCRLAGKTPYAARYTYLQAIENSRYKRQEQ</sequence>
<proteinExistence type="predicted"/>
<gene>
    <name evidence="1" type="ORF">L917_14201</name>
</gene>
<accession>W2KPS6</accession>